<proteinExistence type="predicted"/>
<keyword evidence="2" id="KW-1185">Reference proteome</keyword>
<gene>
    <name evidence="1" type="ORF">DAPPUDRAFT_236023</name>
</gene>
<name>E9FZQ6_DAPPU</name>
<evidence type="ECO:0000313" key="2">
    <source>
        <dbReference type="Proteomes" id="UP000000305"/>
    </source>
</evidence>
<evidence type="ECO:0000313" key="1">
    <source>
        <dbReference type="EMBL" id="EFX87099.1"/>
    </source>
</evidence>
<protein>
    <submittedName>
        <fullName evidence="1">Uncharacterized protein</fullName>
    </submittedName>
</protein>
<accession>E9FZQ6</accession>
<dbReference type="KEGG" id="dpx:DAPPUDRAFT_236023"/>
<dbReference type="InParanoid" id="E9FZQ6"/>
<dbReference type="AlphaFoldDB" id="E9FZQ6"/>
<dbReference type="Proteomes" id="UP000000305">
    <property type="component" value="Unassembled WGS sequence"/>
</dbReference>
<dbReference type="HOGENOM" id="CLU_2888027_0_0_1"/>
<organism evidence="1 2">
    <name type="scientific">Daphnia pulex</name>
    <name type="common">Water flea</name>
    <dbReference type="NCBI Taxonomy" id="6669"/>
    <lineage>
        <taxon>Eukaryota</taxon>
        <taxon>Metazoa</taxon>
        <taxon>Ecdysozoa</taxon>
        <taxon>Arthropoda</taxon>
        <taxon>Crustacea</taxon>
        <taxon>Branchiopoda</taxon>
        <taxon>Diplostraca</taxon>
        <taxon>Cladocera</taxon>
        <taxon>Anomopoda</taxon>
        <taxon>Daphniidae</taxon>
        <taxon>Daphnia</taxon>
    </lineage>
</organism>
<sequence>MPSATIPRLRSHTDASKYYTTKAPELLLRLLRPTAPKLRSIPLPRVTTPPRHLNICWSYLNGY</sequence>
<reference evidence="1 2" key="1">
    <citation type="journal article" date="2011" name="Science">
        <title>The ecoresponsive genome of Daphnia pulex.</title>
        <authorList>
            <person name="Colbourne J.K."/>
            <person name="Pfrender M.E."/>
            <person name="Gilbert D."/>
            <person name="Thomas W.K."/>
            <person name="Tucker A."/>
            <person name="Oakley T.H."/>
            <person name="Tokishita S."/>
            <person name="Aerts A."/>
            <person name="Arnold G.J."/>
            <person name="Basu M.K."/>
            <person name="Bauer D.J."/>
            <person name="Caceres C.E."/>
            <person name="Carmel L."/>
            <person name="Casola C."/>
            <person name="Choi J.H."/>
            <person name="Detter J.C."/>
            <person name="Dong Q."/>
            <person name="Dusheyko S."/>
            <person name="Eads B.D."/>
            <person name="Frohlich T."/>
            <person name="Geiler-Samerotte K.A."/>
            <person name="Gerlach D."/>
            <person name="Hatcher P."/>
            <person name="Jogdeo S."/>
            <person name="Krijgsveld J."/>
            <person name="Kriventseva E.V."/>
            <person name="Kultz D."/>
            <person name="Laforsch C."/>
            <person name="Lindquist E."/>
            <person name="Lopez J."/>
            <person name="Manak J.R."/>
            <person name="Muller J."/>
            <person name="Pangilinan J."/>
            <person name="Patwardhan R.P."/>
            <person name="Pitluck S."/>
            <person name="Pritham E.J."/>
            <person name="Rechtsteiner A."/>
            <person name="Rho M."/>
            <person name="Rogozin I.B."/>
            <person name="Sakarya O."/>
            <person name="Salamov A."/>
            <person name="Schaack S."/>
            <person name="Shapiro H."/>
            <person name="Shiga Y."/>
            <person name="Skalitzky C."/>
            <person name="Smith Z."/>
            <person name="Souvorov A."/>
            <person name="Sung W."/>
            <person name="Tang Z."/>
            <person name="Tsuchiya D."/>
            <person name="Tu H."/>
            <person name="Vos H."/>
            <person name="Wang M."/>
            <person name="Wolf Y.I."/>
            <person name="Yamagata H."/>
            <person name="Yamada T."/>
            <person name="Ye Y."/>
            <person name="Shaw J.R."/>
            <person name="Andrews J."/>
            <person name="Crease T.J."/>
            <person name="Tang H."/>
            <person name="Lucas S.M."/>
            <person name="Robertson H.M."/>
            <person name="Bork P."/>
            <person name="Koonin E.V."/>
            <person name="Zdobnov E.M."/>
            <person name="Grigoriev I.V."/>
            <person name="Lynch M."/>
            <person name="Boore J.L."/>
        </authorList>
    </citation>
    <scope>NUCLEOTIDE SEQUENCE [LARGE SCALE GENOMIC DNA]</scope>
</reference>
<dbReference type="EMBL" id="GL732528">
    <property type="protein sequence ID" value="EFX87099.1"/>
    <property type="molecule type" value="Genomic_DNA"/>
</dbReference>